<evidence type="ECO:0000256" key="2">
    <source>
        <dbReference type="ARBA" id="ARBA00022448"/>
    </source>
</evidence>
<dbReference type="InterPro" id="IPR036640">
    <property type="entry name" value="ABC1_TM_sf"/>
</dbReference>
<keyword evidence="5" id="KW-0547">Nucleotide-binding</keyword>
<evidence type="ECO:0000313" key="13">
    <source>
        <dbReference type="Proteomes" id="UP000070444"/>
    </source>
</evidence>
<keyword evidence="13" id="KW-1185">Reference proteome</keyword>
<dbReference type="PANTHER" id="PTHR24223:SF353">
    <property type="entry name" value="ABC TRANSPORTER ATP-BINDING PROTEIN_PERMEASE VMR1-RELATED"/>
    <property type="match status" value="1"/>
</dbReference>
<evidence type="ECO:0000256" key="3">
    <source>
        <dbReference type="ARBA" id="ARBA00022692"/>
    </source>
</evidence>
<keyword evidence="8 9" id="KW-0472">Membrane</keyword>
<dbReference type="InterPro" id="IPR011527">
    <property type="entry name" value="ABC1_TM_dom"/>
</dbReference>
<evidence type="ECO:0000313" key="12">
    <source>
        <dbReference type="EMBL" id="KXN65309.1"/>
    </source>
</evidence>
<evidence type="ECO:0000256" key="8">
    <source>
        <dbReference type="ARBA" id="ARBA00023136"/>
    </source>
</evidence>
<feature type="non-terminal residue" evidence="12">
    <location>
        <position position="567"/>
    </location>
</feature>
<evidence type="ECO:0000256" key="9">
    <source>
        <dbReference type="SAM" id="Phobius"/>
    </source>
</evidence>
<keyword evidence="6" id="KW-0067">ATP-binding</keyword>
<name>A0A137NRB6_CONC2</name>
<dbReference type="SUPFAM" id="SSF52540">
    <property type="entry name" value="P-loop containing nucleoside triphosphate hydrolases"/>
    <property type="match status" value="1"/>
</dbReference>
<dbReference type="Proteomes" id="UP000070444">
    <property type="component" value="Unassembled WGS sequence"/>
</dbReference>
<dbReference type="GO" id="GO:0016887">
    <property type="term" value="F:ATP hydrolysis activity"/>
    <property type="evidence" value="ECO:0007669"/>
    <property type="project" value="InterPro"/>
</dbReference>
<evidence type="ECO:0000256" key="5">
    <source>
        <dbReference type="ARBA" id="ARBA00022741"/>
    </source>
</evidence>
<dbReference type="STRING" id="796925.A0A137NRB6"/>
<dbReference type="PANTHER" id="PTHR24223">
    <property type="entry name" value="ATP-BINDING CASSETTE SUB-FAMILY C"/>
    <property type="match status" value="1"/>
</dbReference>
<dbReference type="FunFam" id="1.20.1560.10:FF:000013">
    <property type="entry name" value="ABC transporter C family member 2"/>
    <property type="match status" value="1"/>
</dbReference>
<evidence type="ECO:0000256" key="7">
    <source>
        <dbReference type="ARBA" id="ARBA00022989"/>
    </source>
</evidence>
<dbReference type="PROSITE" id="PS50929">
    <property type="entry name" value="ABC_TM1F"/>
    <property type="match status" value="1"/>
</dbReference>
<dbReference type="GO" id="GO:0140359">
    <property type="term" value="F:ABC-type transporter activity"/>
    <property type="evidence" value="ECO:0007669"/>
    <property type="project" value="InterPro"/>
</dbReference>
<dbReference type="Gene3D" id="1.20.1560.10">
    <property type="entry name" value="ABC transporter type 1, transmembrane domain"/>
    <property type="match status" value="1"/>
</dbReference>
<dbReference type="GO" id="GO:0000329">
    <property type="term" value="C:fungal-type vacuole membrane"/>
    <property type="evidence" value="ECO:0007669"/>
    <property type="project" value="TreeGrafter"/>
</dbReference>
<keyword evidence="2" id="KW-0813">Transport</keyword>
<evidence type="ECO:0008006" key="14">
    <source>
        <dbReference type="Google" id="ProtNLM"/>
    </source>
</evidence>
<dbReference type="GO" id="GO:0005524">
    <property type="term" value="F:ATP binding"/>
    <property type="evidence" value="ECO:0007669"/>
    <property type="project" value="UniProtKB-KW"/>
</dbReference>
<dbReference type="OrthoDB" id="6500128at2759"/>
<evidence type="ECO:0000256" key="1">
    <source>
        <dbReference type="ARBA" id="ARBA00004141"/>
    </source>
</evidence>
<dbReference type="Gene3D" id="3.40.50.300">
    <property type="entry name" value="P-loop containing nucleotide triphosphate hydrolases"/>
    <property type="match status" value="1"/>
</dbReference>
<keyword evidence="3 9" id="KW-0812">Transmembrane</keyword>
<accession>A0A137NRB6</accession>
<dbReference type="OMA" id="EDECKLA"/>
<dbReference type="CDD" id="cd18604">
    <property type="entry name" value="ABC_6TM_VMR1_D2_like"/>
    <property type="match status" value="1"/>
</dbReference>
<dbReference type="PROSITE" id="PS50893">
    <property type="entry name" value="ABC_TRANSPORTER_2"/>
    <property type="match status" value="1"/>
</dbReference>
<feature type="transmembrane region" description="Helical" evidence="9">
    <location>
        <begin position="499"/>
        <end position="516"/>
    </location>
</feature>
<evidence type="ECO:0000256" key="6">
    <source>
        <dbReference type="ARBA" id="ARBA00022840"/>
    </source>
</evidence>
<evidence type="ECO:0000256" key="4">
    <source>
        <dbReference type="ARBA" id="ARBA00022737"/>
    </source>
</evidence>
<feature type="transmembrane region" description="Helical" evidence="9">
    <location>
        <begin position="522"/>
        <end position="541"/>
    </location>
</feature>
<dbReference type="CDD" id="cd03250">
    <property type="entry name" value="ABCC_MRP_domain1"/>
    <property type="match status" value="1"/>
</dbReference>
<reference evidence="12 13" key="1">
    <citation type="journal article" date="2015" name="Genome Biol. Evol.">
        <title>Phylogenomic analyses indicate that early fungi evolved digesting cell walls of algal ancestors of land plants.</title>
        <authorList>
            <person name="Chang Y."/>
            <person name="Wang S."/>
            <person name="Sekimoto S."/>
            <person name="Aerts A.L."/>
            <person name="Choi C."/>
            <person name="Clum A."/>
            <person name="LaButti K.M."/>
            <person name="Lindquist E.A."/>
            <person name="Yee Ngan C."/>
            <person name="Ohm R.A."/>
            <person name="Salamov A.A."/>
            <person name="Grigoriev I.V."/>
            <person name="Spatafora J.W."/>
            <person name="Berbee M.L."/>
        </authorList>
    </citation>
    <scope>NUCLEOTIDE SEQUENCE [LARGE SCALE GENOMIC DNA]</scope>
    <source>
        <strain evidence="12 13">NRRL 28638</strain>
    </source>
</reference>
<comment type="subcellular location">
    <subcellularLocation>
        <location evidence="1">Membrane</location>
        <topology evidence="1">Multi-pass membrane protein</topology>
    </subcellularLocation>
</comment>
<dbReference type="Pfam" id="PF00005">
    <property type="entry name" value="ABC_tran"/>
    <property type="match status" value="1"/>
</dbReference>
<keyword evidence="7 9" id="KW-1133">Transmembrane helix</keyword>
<protein>
    <recommendedName>
        <fullName evidence="14">P-loop containing nucleoside triphosphate hydrolase protein</fullName>
    </recommendedName>
</protein>
<keyword evidence="4" id="KW-0677">Repeat</keyword>
<dbReference type="SUPFAM" id="SSF90123">
    <property type="entry name" value="ABC transporter transmembrane region"/>
    <property type="match status" value="1"/>
</dbReference>
<feature type="domain" description="ABC transmembrane type-1" evidence="11">
    <location>
        <begin position="261"/>
        <end position="549"/>
    </location>
</feature>
<dbReference type="PROSITE" id="PS00211">
    <property type="entry name" value="ABC_TRANSPORTER_1"/>
    <property type="match status" value="1"/>
</dbReference>
<feature type="transmembrane region" description="Helical" evidence="9">
    <location>
        <begin position="250"/>
        <end position="270"/>
    </location>
</feature>
<dbReference type="InterPro" id="IPR017871">
    <property type="entry name" value="ABC_transporter-like_CS"/>
</dbReference>
<dbReference type="InterPro" id="IPR027417">
    <property type="entry name" value="P-loop_NTPase"/>
</dbReference>
<sequence length="567" mass="63781">MLLGLLGEMSLTSGKIFLPKKFPVTNNQHDHDFSLNGGVAYVSQSAWLQQATIRDNILFGEPFNQQRYSQVIRICALLPDFQTLTDGDLTEVGEKGITLSGGQKQRVSLARAVYSRASHIILDDCLSAVDAHTAKYLFHKCIMGDIMRGRTRILVTHNISLTFPHAAYAVVMGTRGAISGVGKPDDLRELEEIKSELASGETQTEDEEDHAAATADIPANLGTEADPTKKLVEEEERATGKVKLSIYKTYFKAVGGIPYWAIFCLLFVLYQALPLVLDWWIQRWTSSYDKERSLVFKVSDKDDMLNYFIIVYVIIGLSCVISVGLRVAYQFYGSLKASRYLHDSMLNKILRAPVRFFDTTPIGRIVNRFSKDIQCIDGELMPSTGVLVAETLATIFIMTLIAFFMPLFVIPTILICIIYYGVIQYYVSLSRELKRIESVTRSPIYAQCSETINGVVVIRAFEQEPRFLRSNNTLIDGNMKNFFYMWVANRWLSIRTDTVGGLVAFSCGTLLLMLRGTLKASMAGFTLNLALNFSSHILWLARFYSIAEMNLNSIERVNDYLEIESEA</sequence>
<dbReference type="AlphaFoldDB" id="A0A137NRB6"/>
<feature type="transmembrane region" description="Helical" evidence="9">
    <location>
        <begin position="307"/>
        <end position="329"/>
    </location>
</feature>
<dbReference type="InterPro" id="IPR003439">
    <property type="entry name" value="ABC_transporter-like_ATP-bd"/>
</dbReference>
<gene>
    <name evidence="12" type="ORF">CONCODRAFT_53624</name>
</gene>
<dbReference type="InterPro" id="IPR050173">
    <property type="entry name" value="ABC_transporter_C-like"/>
</dbReference>
<dbReference type="EMBL" id="KQ964916">
    <property type="protein sequence ID" value="KXN65309.1"/>
    <property type="molecule type" value="Genomic_DNA"/>
</dbReference>
<feature type="domain" description="ABC transporter" evidence="10">
    <location>
        <begin position="4"/>
        <end position="200"/>
    </location>
</feature>
<dbReference type="Pfam" id="PF00664">
    <property type="entry name" value="ABC_membrane"/>
    <property type="match status" value="1"/>
</dbReference>
<feature type="transmembrane region" description="Helical" evidence="9">
    <location>
        <begin position="408"/>
        <end position="427"/>
    </location>
</feature>
<proteinExistence type="predicted"/>
<evidence type="ECO:0000259" key="10">
    <source>
        <dbReference type="PROSITE" id="PS50893"/>
    </source>
</evidence>
<evidence type="ECO:0000259" key="11">
    <source>
        <dbReference type="PROSITE" id="PS50929"/>
    </source>
</evidence>
<organism evidence="12 13">
    <name type="scientific">Conidiobolus coronatus (strain ATCC 28846 / CBS 209.66 / NRRL 28638)</name>
    <name type="common">Delacroixia coronata</name>
    <dbReference type="NCBI Taxonomy" id="796925"/>
    <lineage>
        <taxon>Eukaryota</taxon>
        <taxon>Fungi</taxon>
        <taxon>Fungi incertae sedis</taxon>
        <taxon>Zoopagomycota</taxon>
        <taxon>Entomophthoromycotina</taxon>
        <taxon>Entomophthoromycetes</taxon>
        <taxon>Entomophthorales</taxon>
        <taxon>Ancylistaceae</taxon>
        <taxon>Conidiobolus</taxon>
    </lineage>
</organism>